<feature type="region of interest" description="Disordered" evidence="11">
    <location>
        <begin position="4036"/>
        <end position="4409"/>
    </location>
</feature>
<feature type="compositionally biased region" description="Basic and acidic residues" evidence="11">
    <location>
        <begin position="4036"/>
        <end position="4048"/>
    </location>
</feature>
<dbReference type="SUPFAM" id="SSF52540">
    <property type="entry name" value="P-loop containing nucleoside triphosphate hydrolases"/>
    <property type="match status" value="6"/>
</dbReference>
<dbReference type="PIRSF" id="PIRSF010340">
    <property type="entry name" value="Midasin"/>
    <property type="match status" value="1"/>
</dbReference>
<comment type="similarity">
    <text evidence="3 10">Belongs to the midasin family.</text>
</comment>
<feature type="region of interest" description="Disordered" evidence="11">
    <location>
        <begin position="4480"/>
        <end position="4527"/>
    </location>
</feature>
<feature type="compositionally biased region" description="Basic and acidic residues" evidence="11">
    <location>
        <begin position="4292"/>
        <end position="4302"/>
    </location>
</feature>
<dbReference type="Pfam" id="PF21108">
    <property type="entry name" value="MDN1_4th"/>
    <property type="match status" value="1"/>
</dbReference>
<dbReference type="InterPro" id="IPR025662">
    <property type="entry name" value="Sigma_54_int_dom_ATP-bd_1"/>
</dbReference>
<feature type="compositionally biased region" description="Acidic residues" evidence="11">
    <location>
        <begin position="4221"/>
        <end position="4231"/>
    </location>
</feature>
<dbReference type="CDD" id="cd00009">
    <property type="entry name" value="AAA"/>
    <property type="match status" value="2"/>
</dbReference>
<dbReference type="FunFam" id="3.40.50.300:FF:000142">
    <property type="entry name" value="Midasin"/>
    <property type="match status" value="1"/>
</dbReference>
<feature type="compositionally biased region" description="Basic and acidic residues" evidence="11">
    <location>
        <begin position="4204"/>
        <end position="4219"/>
    </location>
</feature>
<dbReference type="InterPro" id="IPR012099">
    <property type="entry name" value="Midasin"/>
</dbReference>
<dbReference type="GO" id="GO:0000055">
    <property type="term" value="P:ribosomal large subunit export from nucleus"/>
    <property type="evidence" value="ECO:0007669"/>
    <property type="project" value="TreeGrafter"/>
</dbReference>
<keyword evidence="6 10" id="KW-0547">Nucleotide-binding</keyword>
<dbReference type="PROSITE" id="PS50234">
    <property type="entry name" value="VWFA"/>
    <property type="match status" value="1"/>
</dbReference>
<reference evidence="13" key="1">
    <citation type="submission" date="2021-03" db="EMBL/GenBank/DDBJ databases">
        <title>Comparative genomics and phylogenomic investigation of the class Geoglossomycetes provide insights into ecological specialization and systematics.</title>
        <authorList>
            <person name="Melie T."/>
            <person name="Pirro S."/>
            <person name="Miller A.N."/>
            <person name="Quandt A."/>
        </authorList>
    </citation>
    <scope>NUCLEOTIDE SEQUENCE</scope>
    <source>
        <strain evidence="13">CAQ_001_2017</strain>
    </source>
</reference>
<dbReference type="InterPro" id="IPR041190">
    <property type="entry name" value="Midasin_AAA_lid_5"/>
</dbReference>
<feature type="compositionally biased region" description="Acidic residues" evidence="11">
    <location>
        <begin position="4064"/>
        <end position="4073"/>
    </location>
</feature>
<dbReference type="InterPro" id="IPR002035">
    <property type="entry name" value="VWF_A"/>
</dbReference>
<dbReference type="Pfam" id="PF07728">
    <property type="entry name" value="AAA_5"/>
    <property type="match status" value="8"/>
</dbReference>
<dbReference type="GO" id="GO:0005730">
    <property type="term" value="C:nucleolus"/>
    <property type="evidence" value="ECO:0007669"/>
    <property type="project" value="UniProtKB-SubCell"/>
</dbReference>
<evidence type="ECO:0000256" key="2">
    <source>
        <dbReference type="ARBA" id="ARBA00004642"/>
    </source>
</evidence>
<evidence type="ECO:0000313" key="14">
    <source>
        <dbReference type="Proteomes" id="UP000750711"/>
    </source>
</evidence>
<evidence type="ECO:0000313" key="13">
    <source>
        <dbReference type="EMBL" id="KAH0565336.1"/>
    </source>
</evidence>
<feature type="compositionally biased region" description="Basic and acidic residues" evidence="11">
    <location>
        <begin position="4423"/>
        <end position="4442"/>
    </location>
</feature>
<dbReference type="GO" id="GO:0000027">
    <property type="term" value="P:ribosomal large subunit assembly"/>
    <property type="evidence" value="ECO:0007669"/>
    <property type="project" value="InterPro"/>
</dbReference>
<evidence type="ECO:0000256" key="6">
    <source>
        <dbReference type="ARBA" id="ARBA00022741"/>
    </source>
</evidence>
<dbReference type="Gene3D" id="3.40.50.300">
    <property type="entry name" value="P-loop containing nucleotide triphosphate hydrolases"/>
    <property type="match status" value="6"/>
</dbReference>
<feature type="compositionally biased region" description="Basic and acidic residues" evidence="11">
    <location>
        <begin position="4074"/>
        <end position="4095"/>
    </location>
</feature>
<feature type="compositionally biased region" description="Polar residues" evidence="11">
    <location>
        <begin position="4388"/>
        <end position="4400"/>
    </location>
</feature>
<dbReference type="GO" id="GO:0016887">
    <property type="term" value="F:ATP hydrolysis activity"/>
    <property type="evidence" value="ECO:0007669"/>
    <property type="project" value="InterPro"/>
</dbReference>
<dbReference type="InterPro" id="IPR003593">
    <property type="entry name" value="AAA+_ATPase"/>
</dbReference>
<dbReference type="PROSITE" id="PS00675">
    <property type="entry name" value="SIGMA54_INTERACT_1"/>
    <property type="match status" value="1"/>
</dbReference>
<proteinExistence type="inferred from homology"/>
<evidence type="ECO:0000256" key="11">
    <source>
        <dbReference type="SAM" id="MobiDB-lite"/>
    </source>
</evidence>
<feature type="compositionally biased region" description="Basic and acidic residues" evidence="11">
    <location>
        <begin position="4232"/>
        <end position="4251"/>
    </location>
</feature>
<sequence length="4868" mass="546071">MDCSWGDTRLTSIMSIPQELLEVIHFGTDKDYLQTLAILACDPKFTVAVFTSYEPIFVEICARWLSMGSTASRALAVTSAFAKILPLAPHLAAFAEDYVLNRLCSLEAHIDDGVEESTSLRFHHEFELFEGCPLMDSLLALYRLLSFDTDTFSRATSPRKMQLLLQHPQRSIRYLAIRVLCLYLRAADAAMEDMIQRHVGGDAVDDHWEGKEIDYLFLSLWEEKRLNDFEKELNESRSARMVGSSKTVEKRVIMRDKLSPLTAEICGILLPRLRGQSQNTLHLISTSTTDKNLRCFAEALLTPAPILLTGLAGSGKTLTVTGVARELNVDSSMLTLHLNEQTDAKLLIGMYTTGSTPGSFKWRPGVLTTAVREGRWVFIEDLDRAPTEVLGIILPLIERGELLIPSRAEKVRVARGFRLIATIRSTLNNRGEEIVPGTHMLGMRLWRRVHINMPGATEFQEIISKSFPLLRRHLPVIMNVYSKCLSLSRQPTFASASKISIGRPLSPRDLLKWCRRLNMQLSSLGINADQEAIPDFLHDAMFMEAVDCFAGSLQTYDARHTVASQIAQEMHVPPQRVDYYLGVHAPRYVSSSEALVVGRAHLRKRRASGSAMTRVAGRKRPFAMTAHTLRVMEQVAVAVQMSEPILLVGETGTGKTSVIQQLAEILGAKLTVVNLSNQSESGDLLGGYKPVSIRSLAVPMKEDFDELFESTFSIKKNQRYMDMLGKCIAKGQWVRVLTLWREALKMAESLFASSTSPTASEQRKKRRKLESAKGQVLRSRWDKFSKDVDDLSIQLSSRSKSFAFKFMEGKLVRAARNGEWVLLDEINLASPDTLESIADLLYSGPGGTPSILLSETGDADRVQAHPDFRIFGAMNPATDVGKRDLPIGLRSRFAEIYVDSPDADFENLLSITKSYLIGYTDEKPAHDIAELYLEVKRLASENRLVDGANQRPHFSLRTLTRTLSYVVEIAPMYGLRRALYEGFSMSFLTQLDKNSERLLLPLIDKHLLGSHHNARSLLNKTPRLPDDGKQYVQFKHYWMARGDYLVEAQPHYIITPFVERNMLNLIRATSTRRFPVLVQGPTSSGKTSMIEYLAKITGNRFVRINNHEHTDLQEYLGTYVSCADGQLQFQEGVLVQALREGHWIVLDELNLAPSDVLEALNRLLDDNRELLIPETQEVVKPHENFMLFATQNPPGLYGGRKILSRAFKNRFLELHFDDIPEDELETILRERSQIAPSFCAGIVAVYKELSLLRQSSRLFEQKNSFATLRDLFRWAFRDADNREQLAENGFMLLAERVRKPEERLTVKLVIEKVFKVKIDEGKLYDTNVSADVKLFTQRANSQGVVWTKAMRRLFILVYYALRNKEPVLLVGETGCGKTTVCQMLAESFGSQLFVVNAHQSTETGDLIGAQRPLRNRSSIDTQLRQDLSTVFQVYVTDADLVQDSHEELVREYEKLSQGNLACIPAELRDRIRTNMARLNTLFEWTDGGLVHAMKTGQFFLLDEISLADDSVLERLNSVLEPQRTLLLAEKGPKDSLVLAKEGFHFLATMNPGGDYGKRELSPALRNRFTEIWVPSISDRDDALQIVSSKIIGPARAFSEAIVEFACWFSERYNFTASPAVSIRDVLAWIQFINVYQCRDPYFGILHGAAMVYIDTIGANPAGMLAIPNDRIHHERKRCMEHLSRLVDHDLSSLYSEQVDVLSVAGYLAVGPFRLVKSEDSIDDPGFSLHAPTTKMNALRVIRALQLHKPILLEGNPGVGKTTLIAAIAQSAGRPLTRINLSEQTDLMDLFGSDVPVEGADAGHFAWRDAPFLQAMQSGGWVLLDEMNLASQSVLEGLNACLDHRGEVYISELGRIFTRHPDFAVFAAQNPHHQGGGRKGLPSSFVNRFTVVYADLLSTDDLTQICSNSFPMVSRSEIEKLIRFVAALEDQVVRGRHFGARGGPWEFNLRDTLRWLKLLTSEEKLLQNRTPVDFLDLVFKQRFRCREDRLHIDSIFSQVFGLAVPERQAYYNLSQSSFQVGLAIVERDLNLRNTSAGRAPCFKERLPELESIMVCIQQNWPCILVGSSGSGKTTLIKQVAAISGACLVEFPLNSDVDTMDLVGGYEQVDPQRLAAPLFEGLELLLRLQIVSSVNSASPDLDIDATHILGSIRSHCYDRTTILSVRDSLVTLSRKNPPILLQDLISQLNKLLEDPPDLDKPRFQWVDGILVEALEQGKWIVLDNANLCSSSVLDRLNSLLEPNGYLSINEHRSPEGNAKVIKPHPAFRIFLTMDPKHGELSRAMRNRAVEIFLTPLEARGGVQISTTNQVAFAESSKSRFQVLMQATQRAHNSEIWAPLVEAGLSHLSLHDMSWLSSWSSQVKRGLVELTDNEASIFALIIERYNLLTHSFLNTEILRFYSHLTNELGVGRNFSHAQPIHPLINAPLISAWKSSPPASDPYLLTTLYDATIEMGAMDQALREVMRSSALLKPSQMTRIERSFASQRIPSLARDPTSPVFAFLKAIQDLASKLTASGAFPQYTKGIREDIFTAVLRQALSSWWNTFELVKSTAFEDGTFQAHLSLWREWLAVCSKVGIPLNLTLGVSEALDSFESSWKLRTGLSMEKLWMLFKPAVPSSVRQLQTLCQMRDLADRFDNIIWRVRAPIDLIISLRVSIAKALENILTHKIDSMAFIQSIEESIAGLETGSRGNSSVTPYFAAEIEGLSECYDMVDSLADIMGSALQHELSLIKPSMSLFANRPTKLVRGDLLTKLSPAQTMSNLCSRSSLESINLLLSTRLDNLSNEIICVTESTVQPSVLPTLEFCADVPENHHFRVVFQKYFSPCLFHLVRAFRSGNPYVESGAAWAYFSVGCLLLYVPDRAFDPATKAFVERQRHTKRREKIEQRLQALRHYSSVFTGRPTHALCQLLEQALRDLGPEPPVPAIVRPDPPQLSRLQAEFSNLLNLADWSCLDSLLQTIYTGNEDSLQEAKLIRFNISQVIDRFGGHFGYYEDLASPTVGILQSLNLGLSMSALGHCRNDTIFVQDLSRQTPFLGGGPEYLGEEAFSPTERLMSGRPYIEKINGIDETEHLFHFLQRCAIKKSADGLSSFSELCRRDLSMAFDCFYRDWKKRLLDDKEKAAAESGLYKYRDKGEDLDEEELRALFPTFDDATEEASPSSKTRAQRVGELCSKIVEIHANIFTRDVPASANLLSLIEMSATQLGDQQHEGEVIGMPELLFNSMPALLLSLNQELDNLNSTSVSVQYDFYSDANHSETRKLVDIVHKVKNRFSNLKDEWPEHATLQDVLDCCEELLEFRHMEPIAKFLTKAEKLHRFIYEWQVVTSKEFSATPVYNDLTALLIGWRRLELSTWARLFDLEREKCNEHANSWWFIAYEVVIAIPLSLTESKDDLSHHSVELLEALELFFATTTLGQFSQRLRLLEQLNMHLLMLAKDIEPISKIYSGLANFLDFYSNYKPRVEETLQKGRLSLEKEMREIVLLASWKDTNITALRDSARRSHHKLFKLVRRYRALLGQPMQDLLMQGIPGSPEQPIPHMNGTLPPTVDPVDPRAIGICEAKLATWSIKPARLTNVSNTISSMLQIAQTPSTALNGVEHLEKFSATLISSVKELQAATPSEYLEETKETIKHLKTQKRKFFADTLKQLRQMGLKSSLGTDVLTRQGSICVVLANAANFPREAFGVSSGADLYFHKTLDLTVRLREAMRNHSEDLTNAEIMRSKGYMESLLSTILKQRHALAISIREASTLEEVTSKFKGLCSLELDDQLRSDKIPHGVSSERTMRWLPIILEVGEKVVEIHSKLTGWDNSVVQSRLCYWRGKWTTLDGELKSQPPLPDGVSTAARERIYDRANEFLTLFRNEIRMWQVDHDHIGFLLAQMIPWISEVESIPNGEVTAKRAIDPSELDQSLSRTCDLILTAVQRLPELLTLLPTTSEDPSWMVKQETTLTLILRSLHVKEVISSIASVLSELEQLEIPRSGESATLTAVFAIALPIIQQYNSLVHEAAEGYALFHRSTCKMSYILTQSLMQLVLNGFCSPSEKLDKREGKSEKLEGGTGLGEGEGIKDISDEVQDDEDLSDLAKEPATKGESDEVSEEKDAVDIEDELDGEMSDAPEKEEDAGALSGGEDKEDIDEDIGDVDDLDPSAVDEKLWDGGGEEQGHDKESDQPKGSAKKDELVGARESEKMRKEDKEDIDQRDEADEAAQENEDFVHEMPDFVDPHVPEGDALDLPEEMDLDGDKKSDVSGDGTGDDHMEELSDADLASELGGGADDSENESTTQPPENINDLDAPNLDEEMTSRDEMKMEDAPDGDGPDILDADSESFLADEQADNTTIGDNAAPSEAKAASEIQESHEIDEQTSSPSKAKRVSGSKGESADDQNNTTREGEVAAHSNEQFDTPQNRNQLQDENKEDQALRKLGSALERFHRQEKILESSQEDIKQEKDTTKMNIDNVDFEHLFDDDTSHDAQALDTATNDQANTLDESMAIDSGPDRCSQDFSPDEQGQQEEDTGMDIEEPHHGLEGGTQDTEVPLSGAFIGQNKALLSEPHEGGRTDEYPLEDLSSVDQELSTIHLEDSIIVSTISPAEARRLWSHYENATHDLSLSLTEQLRLILAPTLATKMRGDFRTGKRLNIKRIIPYIASQYKRDKIWMRRSVPSKRSYQIMLAVDDSKSMGESGSGELAFETLALVSKSLSMLEVGEIAIVGFGSAVRVAHEFDKPFTNEAGARVFEQFSFQQTKTDVQKLIAESINLFREARNKSSGTGAELWQLQLIISDGVCEDHDTIRRLVRQAQEEKIMMVFIIIDALRGSSIMDMSQAKFDVDPAGGMKLKMERYLDGFPFGYYLVVSNVKHLPSVLSAALRQWFAEVVEASG</sequence>
<evidence type="ECO:0000256" key="1">
    <source>
        <dbReference type="ARBA" id="ARBA00004604"/>
    </source>
</evidence>
<name>A0A9P8RSV0_9PEZI</name>
<dbReference type="EMBL" id="JAGHQM010000106">
    <property type="protein sequence ID" value="KAH0565336.1"/>
    <property type="molecule type" value="Genomic_DNA"/>
</dbReference>
<evidence type="ECO:0000256" key="10">
    <source>
        <dbReference type="PIRNR" id="PIRNR010340"/>
    </source>
</evidence>
<feature type="compositionally biased region" description="Acidic residues" evidence="11">
    <location>
        <begin position="4500"/>
        <end position="4510"/>
    </location>
</feature>
<dbReference type="GO" id="GO:0030687">
    <property type="term" value="C:preribosome, large subunit precursor"/>
    <property type="evidence" value="ECO:0007669"/>
    <property type="project" value="TreeGrafter"/>
</dbReference>
<keyword evidence="14" id="KW-1185">Reference proteome</keyword>
<dbReference type="GO" id="GO:0005524">
    <property type="term" value="F:ATP binding"/>
    <property type="evidence" value="ECO:0007669"/>
    <property type="project" value="UniProtKB-KW"/>
</dbReference>
<dbReference type="Pfam" id="PF17867">
    <property type="entry name" value="AAA_lid_7"/>
    <property type="match status" value="3"/>
</dbReference>
<evidence type="ECO:0000256" key="9">
    <source>
        <dbReference type="ARBA" id="ARBA00023242"/>
    </source>
</evidence>
<feature type="compositionally biased region" description="Acidic residues" evidence="11">
    <location>
        <begin position="4187"/>
        <end position="4203"/>
    </location>
</feature>
<dbReference type="SMART" id="SM00382">
    <property type="entry name" value="AAA"/>
    <property type="match status" value="6"/>
</dbReference>
<protein>
    <recommendedName>
        <fullName evidence="4 10">Midasin</fullName>
    </recommendedName>
</protein>
<dbReference type="PANTHER" id="PTHR48103:SF2">
    <property type="entry name" value="MIDASIN"/>
    <property type="match status" value="1"/>
</dbReference>
<evidence type="ECO:0000256" key="5">
    <source>
        <dbReference type="ARBA" id="ARBA00022553"/>
    </source>
</evidence>
<feature type="region of interest" description="Disordered" evidence="11">
    <location>
        <begin position="4423"/>
        <end position="4444"/>
    </location>
</feature>
<dbReference type="GO" id="GO:0005654">
    <property type="term" value="C:nucleoplasm"/>
    <property type="evidence" value="ECO:0007669"/>
    <property type="project" value="UniProtKB-SubCell"/>
</dbReference>
<dbReference type="InterPro" id="IPR048617">
    <property type="entry name" value="MDN1_AAA_lid_4"/>
</dbReference>
<feature type="domain" description="VWFA" evidence="12">
    <location>
        <begin position="4658"/>
        <end position="4856"/>
    </location>
</feature>
<dbReference type="Pfam" id="PF17865">
    <property type="entry name" value="AAA_lid_5"/>
    <property type="match status" value="1"/>
</dbReference>
<keyword evidence="7 10" id="KW-0067">ATP-binding</keyword>
<dbReference type="PANTHER" id="PTHR48103">
    <property type="entry name" value="MIDASIN-RELATED"/>
    <property type="match status" value="1"/>
</dbReference>
<feature type="compositionally biased region" description="Acidic residues" evidence="11">
    <location>
        <begin position="4096"/>
        <end position="4115"/>
    </location>
</feature>
<organism evidence="13 14">
    <name type="scientific">Trichoglossum hirsutum</name>
    <dbReference type="NCBI Taxonomy" id="265104"/>
    <lineage>
        <taxon>Eukaryota</taxon>
        <taxon>Fungi</taxon>
        <taxon>Dikarya</taxon>
        <taxon>Ascomycota</taxon>
        <taxon>Pezizomycotina</taxon>
        <taxon>Geoglossomycetes</taxon>
        <taxon>Geoglossales</taxon>
        <taxon>Geoglossaceae</taxon>
        <taxon>Trichoglossum</taxon>
    </lineage>
</organism>
<dbReference type="Proteomes" id="UP000750711">
    <property type="component" value="Unassembled WGS sequence"/>
</dbReference>
<gene>
    <name evidence="13" type="ORF">GP486_001268</name>
</gene>
<dbReference type="Gene3D" id="3.40.50.410">
    <property type="entry name" value="von Willebrand factor, type A domain"/>
    <property type="match status" value="1"/>
</dbReference>
<feature type="compositionally biased region" description="Acidic residues" evidence="11">
    <location>
        <begin position="4123"/>
        <end position="4138"/>
    </location>
</feature>
<dbReference type="SUPFAM" id="SSF53300">
    <property type="entry name" value="vWA-like"/>
    <property type="match status" value="1"/>
</dbReference>
<dbReference type="FunFam" id="3.40.50.300:FF:000712">
    <property type="entry name" value="Midasin"/>
    <property type="match status" value="1"/>
</dbReference>
<feature type="compositionally biased region" description="Acidic residues" evidence="11">
    <location>
        <begin position="4303"/>
        <end position="4316"/>
    </location>
</feature>
<keyword evidence="9 10" id="KW-0539">Nucleus</keyword>
<dbReference type="InterPro" id="IPR040848">
    <property type="entry name" value="AAA_lid_7"/>
</dbReference>
<evidence type="ECO:0000256" key="7">
    <source>
        <dbReference type="ARBA" id="ARBA00022840"/>
    </source>
</evidence>
<accession>A0A9P8RSV0</accession>
<evidence type="ECO:0000259" key="12">
    <source>
        <dbReference type="PROSITE" id="PS50234"/>
    </source>
</evidence>
<dbReference type="FunFam" id="3.40.50.300:FF:001368">
    <property type="entry name" value="Midasin"/>
    <property type="match status" value="1"/>
</dbReference>
<evidence type="ECO:0000256" key="8">
    <source>
        <dbReference type="ARBA" id="ARBA00023186"/>
    </source>
</evidence>
<comment type="function">
    <text evidence="10">Nuclear chaperone required for maturation and nuclear export of pre-60S ribosome subunits.</text>
</comment>
<dbReference type="InterPro" id="IPR036465">
    <property type="entry name" value="vWFA_dom_sf"/>
</dbReference>
<dbReference type="FunFam" id="3.40.50.300:FF:000582">
    <property type="entry name" value="Midasin"/>
    <property type="match status" value="1"/>
</dbReference>
<evidence type="ECO:0000256" key="3">
    <source>
        <dbReference type="ARBA" id="ARBA00007188"/>
    </source>
</evidence>
<feature type="compositionally biased region" description="Basic and acidic residues" evidence="11">
    <location>
        <begin position="4142"/>
        <end position="4186"/>
    </location>
</feature>
<keyword evidence="5" id="KW-0597">Phosphoprotein</keyword>
<comment type="caution">
    <text evidence="13">The sequence shown here is derived from an EMBL/GenBank/DDBJ whole genome shotgun (WGS) entry which is preliminary data.</text>
</comment>
<evidence type="ECO:0000256" key="4">
    <source>
        <dbReference type="ARBA" id="ARBA00017143"/>
    </source>
</evidence>
<keyword evidence="8 10" id="KW-0143">Chaperone</keyword>
<dbReference type="InterPro" id="IPR011704">
    <property type="entry name" value="ATPase_dyneun-rel_AAA"/>
</dbReference>
<comment type="subcellular location">
    <subcellularLocation>
        <location evidence="1">Nucleus</location>
        <location evidence="1">Nucleolus</location>
    </subcellularLocation>
    <subcellularLocation>
        <location evidence="2">Nucleus</location>
        <location evidence="2">Nucleoplasm</location>
    </subcellularLocation>
</comment>
<dbReference type="InterPro" id="IPR027417">
    <property type="entry name" value="P-loop_NTPase"/>
</dbReference>